<dbReference type="PANTHER" id="PTHR24148">
    <property type="entry name" value="ANKYRIN REPEAT DOMAIN-CONTAINING PROTEIN 39 HOMOLOG-RELATED"/>
    <property type="match status" value="1"/>
</dbReference>
<feature type="domain" description="Heterokaryon incompatibility" evidence="1">
    <location>
        <begin position="85"/>
        <end position="236"/>
    </location>
</feature>
<evidence type="ECO:0000313" key="2">
    <source>
        <dbReference type="EMBL" id="KAK0646909.1"/>
    </source>
</evidence>
<dbReference type="EMBL" id="JAULSV010000004">
    <property type="protein sequence ID" value="KAK0646909.1"/>
    <property type="molecule type" value="Genomic_DNA"/>
</dbReference>
<dbReference type="PANTHER" id="PTHR24148:SF73">
    <property type="entry name" value="HET DOMAIN PROTEIN (AFU_ORTHOLOGUE AFUA_8G01020)"/>
    <property type="match status" value="1"/>
</dbReference>
<protein>
    <submittedName>
        <fullName evidence="2">Heterokaryon incompatibility protein-domain-containing protein</fullName>
    </submittedName>
</protein>
<dbReference type="InterPro" id="IPR052895">
    <property type="entry name" value="HetReg/Transcr_Mod"/>
</dbReference>
<dbReference type="InterPro" id="IPR010730">
    <property type="entry name" value="HET"/>
</dbReference>
<reference evidence="2" key="1">
    <citation type="submission" date="2023-06" db="EMBL/GenBank/DDBJ databases">
        <title>Genome-scale phylogeny and comparative genomics of the fungal order Sordariales.</title>
        <authorList>
            <consortium name="Lawrence Berkeley National Laboratory"/>
            <person name="Hensen N."/>
            <person name="Bonometti L."/>
            <person name="Westerberg I."/>
            <person name="Brannstrom I.O."/>
            <person name="Guillou S."/>
            <person name="Cros-Aarteil S."/>
            <person name="Calhoun S."/>
            <person name="Haridas S."/>
            <person name="Kuo A."/>
            <person name="Mondo S."/>
            <person name="Pangilinan J."/>
            <person name="Riley R."/>
            <person name="Labutti K."/>
            <person name="Andreopoulos B."/>
            <person name="Lipzen A."/>
            <person name="Chen C."/>
            <person name="Yanf M."/>
            <person name="Daum C."/>
            <person name="Ng V."/>
            <person name="Clum A."/>
            <person name="Steindorff A."/>
            <person name="Ohm R."/>
            <person name="Martin F."/>
            <person name="Silar P."/>
            <person name="Natvig D."/>
            <person name="Lalanne C."/>
            <person name="Gautier V."/>
            <person name="Ament-Velasquez S.L."/>
            <person name="Kruys A."/>
            <person name="Hutchinson M.I."/>
            <person name="Powell A.J."/>
            <person name="Barry K."/>
            <person name="Miller A.N."/>
            <person name="Grigoriev I.V."/>
            <person name="Debuchy R."/>
            <person name="Gladieux P."/>
            <person name="Thoren M.H."/>
            <person name="Johannesson H."/>
        </authorList>
    </citation>
    <scope>NUCLEOTIDE SEQUENCE</scope>
    <source>
        <strain evidence="2">SMH2532-1</strain>
    </source>
</reference>
<evidence type="ECO:0000259" key="1">
    <source>
        <dbReference type="Pfam" id="PF06985"/>
    </source>
</evidence>
<comment type="caution">
    <text evidence="2">The sequence shown here is derived from an EMBL/GenBank/DDBJ whole genome shotgun (WGS) entry which is preliminary data.</text>
</comment>
<evidence type="ECO:0000313" key="3">
    <source>
        <dbReference type="Proteomes" id="UP001174936"/>
    </source>
</evidence>
<dbReference type="Pfam" id="PF06985">
    <property type="entry name" value="HET"/>
    <property type="match status" value="1"/>
</dbReference>
<name>A0AA40CRW9_9PEZI</name>
<dbReference type="Proteomes" id="UP001174936">
    <property type="component" value="Unassembled WGS sequence"/>
</dbReference>
<organism evidence="2 3">
    <name type="scientific">Cercophora newfieldiana</name>
    <dbReference type="NCBI Taxonomy" id="92897"/>
    <lineage>
        <taxon>Eukaryota</taxon>
        <taxon>Fungi</taxon>
        <taxon>Dikarya</taxon>
        <taxon>Ascomycota</taxon>
        <taxon>Pezizomycotina</taxon>
        <taxon>Sordariomycetes</taxon>
        <taxon>Sordariomycetidae</taxon>
        <taxon>Sordariales</taxon>
        <taxon>Lasiosphaeriaceae</taxon>
        <taxon>Cercophora</taxon>
    </lineage>
</organism>
<dbReference type="Pfam" id="PF26639">
    <property type="entry name" value="Het-6_barrel"/>
    <property type="match status" value="1"/>
</dbReference>
<gene>
    <name evidence="2" type="ORF">B0T16DRAFT_493799</name>
</gene>
<sequence>MEISTNMVAGPSTWVPGTLSIAPAPARNVPSTAQRSEQSTEQYPYLPLPPTSRLIRLLVLRASQTPESVIQCDIVSASLGDNPKYTAISYVWGPPEPSRLIRIGGRVVKVRQNLFALLNQLRSDSENPLWIDALCINQEDISERNSQVQLMGDIYSNAEYVISWLGEESDDSKSAFKLIRLLCPPVAPVDDEHNSALISAIISYLTSDKPEYEKYWIALENLLARDYWSRVWVTQELLLARNVVLVCGTDADNWSALSSVLALLDAPISSDVKQDSRRHIPLSMWLAVGRQRKATDERDKVFAVLGLPRVRTEYRADYHKERTTVFREITQRAIEQERNLDVLSCSGSLFNGIQKALSERTDAIVEAWEMQADYHNSHDETHSQPKSFNIFPPSWTPDWTWPYDWGDQHSLVVNLREEPCYFRAAGDSVPRVRYVGSQEIMISQGVFVDIIASGHPGPGDAEASGKLRYRLEWESWQENSNVPHDIYGDLVASRLAFKSTAVVGRTCAGAKQSFTAEHFNIEDDEAFGLPNDGPLGVPGGSTQISSQDLFDGMKSSHFGRRFFVTESGYIGRGPQRLRTGDIVVVLLGGKVPFILRPDVHGIMDGEVMEEIKAGKRDLKEFTLI</sequence>
<dbReference type="AlphaFoldDB" id="A0AA40CRW9"/>
<proteinExistence type="predicted"/>
<keyword evidence="3" id="KW-1185">Reference proteome</keyword>
<accession>A0AA40CRW9</accession>